<protein>
    <submittedName>
        <fullName evidence="2">Serine hydrolase domain-containing protein</fullName>
        <ecNumber evidence="2">3.-.-.-</ecNumber>
    </submittedName>
</protein>
<sequence>MLLFFLLGCQADGEALVNPQASLEEGLVSFSFLKADNKDLSADISAAISDSRIIATIPPDISKERLVASFKTRSENSKVYIGSTEQISRFTTNNCSYDIVYKVISEDGQAISYRLELNSAFVEMDEALSTIMQRYNIPALSVAITKNDKLVFSKAYGYANKRTGELASNKSLFRIASLSKPVTSIAILKLVQDRKISLSDNVFGPDGILQNEYPAPPADSKIDLITVADLIAHKSGWTNTPDDPMFGSYSLTAQQIITNQVLHRALEYVPGSTYYYSNLGYCILGRIIEKVSGKTYAGFVKEDILLPAGIYDMQIAGDTEQQQALNEVKYYQKEYSPYSYNMARMDSHGGWIATATDMARFITLIDRNSSKPDLIASGLFENTYFEYGTWSHYGSLPGTTAIITRLNDEFNFIVLANTRDNNSPYLIADELNNTIKAKILLKEEWPETELFENVLIAESHNMITP</sequence>
<evidence type="ECO:0000313" key="2">
    <source>
        <dbReference type="EMBL" id="MFD2068013.1"/>
    </source>
</evidence>
<dbReference type="InterPro" id="IPR001466">
    <property type="entry name" value="Beta-lactam-related"/>
</dbReference>
<keyword evidence="3" id="KW-1185">Reference proteome</keyword>
<dbReference type="EC" id="3.-.-.-" evidence="2"/>
<dbReference type="PANTHER" id="PTHR46825:SF9">
    <property type="entry name" value="BETA-LACTAMASE-RELATED DOMAIN-CONTAINING PROTEIN"/>
    <property type="match status" value="1"/>
</dbReference>
<dbReference type="InterPro" id="IPR050491">
    <property type="entry name" value="AmpC-like"/>
</dbReference>
<gene>
    <name evidence="2" type="ORF">ACFSKU_14045</name>
</gene>
<name>A0ABW4WZ45_9BACT</name>
<proteinExistence type="predicted"/>
<evidence type="ECO:0000259" key="1">
    <source>
        <dbReference type="Pfam" id="PF00144"/>
    </source>
</evidence>
<dbReference type="RefSeq" id="WP_229958334.1">
    <property type="nucleotide sequence ID" value="NZ_JAJJWI010000003.1"/>
</dbReference>
<dbReference type="InterPro" id="IPR012338">
    <property type="entry name" value="Beta-lactam/transpept-like"/>
</dbReference>
<dbReference type="GO" id="GO:0016787">
    <property type="term" value="F:hydrolase activity"/>
    <property type="evidence" value="ECO:0007669"/>
    <property type="project" value="UniProtKB-KW"/>
</dbReference>
<dbReference type="SUPFAM" id="SSF56601">
    <property type="entry name" value="beta-lactamase/transpeptidase-like"/>
    <property type="match status" value="1"/>
</dbReference>
<accession>A0ABW4WZ45</accession>
<dbReference type="Proteomes" id="UP001597369">
    <property type="component" value="Unassembled WGS sequence"/>
</dbReference>
<evidence type="ECO:0000313" key="3">
    <source>
        <dbReference type="Proteomes" id="UP001597369"/>
    </source>
</evidence>
<organism evidence="2 3">
    <name type="scientific">Pontibacter silvestris</name>
    <dbReference type="NCBI Taxonomy" id="2305183"/>
    <lineage>
        <taxon>Bacteria</taxon>
        <taxon>Pseudomonadati</taxon>
        <taxon>Bacteroidota</taxon>
        <taxon>Cytophagia</taxon>
        <taxon>Cytophagales</taxon>
        <taxon>Hymenobacteraceae</taxon>
        <taxon>Pontibacter</taxon>
    </lineage>
</organism>
<reference evidence="3" key="1">
    <citation type="journal article" date="2019" name="Int. J. Syst. Evol. Microbiol.">
        <title>The Global Catalogue of Microorganisms (GCM) 10K type strain sequencing project: providing services to taxonomists for standard genome sequencing and annotation.</title>
        <authorList>
            <consortium name="The Broad Institute Genomics Platform"/>
            <consortium name="The Broad Institute Genome Sequencing Center for Infectious Disease"/>
            <person name="Wu L."/>
            <person name="Ma J."/>
        </authorList>
    </citation>
    <scope>NUCLEOTIDE SEQUENCE [LARGE SCALE GENOMIC DNA]</scope>
    <source>
        <strain evidence="3">JCM 16545</strain>
    </source>
</reference>
<dbReference type="Gene3D" id="2.60.40.2340">
    <property type="match status" value="1"/>
</dbReference>
<dbReference type="Pfam" id="PF00144">
    <property type="entry name" value="Beta-lactamase"/>
    <property type="match status" value="1"/>
</dbReference>
<dbReference type="EMBL" id="JBHUHV010000039">
    <property type="protein sequence ID" value="MFD2068013.1"/>
    <property type="molecule type" value="Genomic_DNA"/>
</dbReference>
<dbReference type="PANTHER" id="PTHR46825">
    <property type="entry name" value="D-ALANYL-D-ALANINE-CARBOXYPEPTIDASE/ENDOPEPTIDASE AMPH"/>
    <property type="match status" value="1"/>
</dbReference>
<comment type="caution">
    <text evidence="2">The sequence shown here is derived from an EMBL/GenBank/DDBJ whole genome shotgun (WGS) entry which is preliminary data.</text>
</comment>
<keyword evidence="2" id="KW-0378">Hydrolase</keyword>
<feature type="domain" description="Beta-lactamase-related" evidence="1">
    <location>
        <begin position="125"/>
        <end position="375"/>
    </location>
</feature>
<dbReference type="Gene3D" id="3.40.710.10">
    <property type="entry name" value="DD-peptidase/beta-lactamase superfamily"/>
    <property type="match status" value="1"/>
</dbReference>